<accession>A0A4R6I5Q4</accession>
<dbReference type="SUPFAM" id="SSF158682">
    <property type="entry name" value="TerB-like"/>
    <property type="match status" value="1"/>
</dbReference>
<dbReference type="AlphaFoldDB" id="A0A4R6I5Q4"/>
<feature type="domain" description="Co-chaperone DjlA N-terminal" evidence="2">
    <location>
        <begin position="69"/>
        <end position="185"/>
    </location>
</feature>
<reference evidence="3 4" key="1">
    <citation type="submission" date="2019-03" db="EMBL/GenBank/DDBJ databases">
        <title>Freshwater and sediment microbial communities from various areas in North America, analyzing microbe dynamics in response to fracking.</title>
        <authorList>
            <person name="Lamendella R."/>
        </authorList>
    </citation>
    <scope>NUCLEOTIDE SEQUENCE [LARGE SCALE GENOMIC DNA]</scope>
    <source>
        <strain evidence="3 4">1_TX</strain>
    </source>
</reference>
<evidence type="ECO:0000313" key="3">
    <source>
        <dbReference type="EMBL" id="TDO16834.1"/>
    </source>
</evidence>
<evidence type="ECO:0000256" key="1">
    <source>
        <dbReference type="SAM" id="MobiDB-lite"/>
    </source>
</evidence>
<dbReference type="Gene3D" id="1.10.3680.10">
    <property type="entry name" value="TerB-like"/>
    <property type="match status" value="1"/>
</dbReference>
<dbReference type="Pfam" id="PF05099">
    <property type="entry name" value="TerB"/>
    <property type="match status" value="1"/>
</dbReference>
<organism evidence="3 4">
    <name type="scientific">Halomonas ventosae</name>
    <dbReference type="NCBI Taxonomy" id="229007"/>
    <lineage>
        <taxon>Bacteria</taxon>
        <taxon>Pseudomonadati</taxon>
        <taxon>Pseudomonadota</taxon>
        <taxon>Gammaproteobacteria</taxon>
        <taxon>Oceanospirillales</taxon>
        <taxon>Halomonadaceae</taxon>
        <taxon>Halomonas</taxon>
    </lineage>
</organism>
<dbReference type="InterPro" id="IPR007791">
    <property type="entry name" value="DjlA_N"/>
</dbReference>
<proteinExistence type="predicted"/>
<dbReference type="Proteomes" id="UP000295150">
    <property type="component" value="Unassembled WGS sequence"/>
</dbReference>
<dbReference type="EMBL" id="SNWH01000001">
    <property type="protein sequence ID" value="TDO16834.1"/>
    <property type="molecule type" value="Genomic_DNA"/>
</dbReference>
<protein>
    <submittedName>
        <fullName evidence="3">Putative tellurite resistance protein B-like protein</fullName>
    </submittedName>
</protein>
<dbReference type="InterPro" id="IPR029024">
    <property type="entry name" value="TerB-like"/>
</dbReference>
<comment type="caution">
    <text evidence="3">The sequence shown here is derived from an EMBL/GenBank/DDBJ whole genome shotgun (WGS) entry which is preliminary data.</text>
</comment>
<evidence type="ECO:0000259" key="2">
    <source>
        <dbReference type="Pfam" id="PF05099"/>
    </source>
</evidence>
<name>A0A4R6I5Q4_9GAMM</name>
<dbReference type="CDD" id="cd07313">
    <property type="entry name" value="terB_like_2"/>
    <property type="match status" value="1"/>
</dbReference>
<gene>
    <name evidence="3" type="ORF">DFO68_101367</name>
</gene>
<keyword evidence="4" id="KW-1185">Reference proteome</keyword>
<sequence>MSPLRYTSGRYGAGMPSHLPETDTQGRPFRLLKRLTSSGGIKMIDAIQRFFNAMKAGGAEAEEAATSLELATAALLFEVARADYRLDDSELALLRELLQRRFGLAEADLDELMRLAREEAETAVDHYRFVSLVKEHFDYDQRCELVRMMWSLSLADGEQHHLEEHRIRRLAELLHVSHSDFIHAKLKVQQAADD</sequence>
<feature type="region of interest" description="Disordered" evidence="1">
    <location>
        <begin position="1"/>
        <end position="26"/>
    </location>
</feature>
<evidence type="ECO:0000313" key="4">
    <source>
        <dbReference type="Proteomes" id="UP000295150"/>
    </source>
</evidence>